<keyword evidence="3" id="KW-1185">Reference proteome</keyword>
<keyword evidence="1" id="KW-0812">Transmembrane</keyword>
<dbReference type="Proteomes" id="UP001319865">
    <property type="component" value="Chromosome"/>
</dbReference>
<evidence type="ECO:0000313" key="2">
    <source>
        <dbReference type="EMBL" id="BDB52760.1"/>
    </source>
</evidence>
<gene>
    <name evidence="2" type="ORF">GENT11_10720</name>
</gene>
<organism evidence="2 3">
    <name type="scientific">Flavobacterium ammonificans</name>
    <dbReference type="NCBI Taxonomy" id="1751056"/>
    <lineage>
        <taxon>Bacteria</taxon>
        <taxon>Pseudomonadati</taxon>
        <taxon>Bacteroidota</taxon>
        <taxon>Flavobacteriia</taxon>
        <taxon>Flavobacteriales</taxon>
        <taxon>Flavobacteriaceae</taxon>
        <taxon>Flavobacterium</taxon>
    </lineage>
</organism>
<protein>
    <recommendedName>
        <fullName evidence="4">Anti-sigma factor</fullName>
    </recommendedName>
</protein>
<evidence type="ECO:0008006" key="4">
    <source>
        <dbReference type="Google" id="ProtNLM"/>
    </source>
</evidence>
<proteinExistence type="predicted"/>
<keyword evidence="1" id="KW-1133">Transmembrane helix</keyword>
<keyword evidence="1" id="KW-0472">Membrane</keyword>
<dbReference type="RefSeq" id="WP_229328722.1">
    <property type="nucleotide sequence ID" value="NZ_AP025183.1"/>
</dbReference>
<evidence type="ECO:0000256" key="1">
    <source>
        <dbReference type="SAM" id="Phobius"/>
    </source>
</evidence>
<evidence type="ECO:0000313" key="3">
    <source>
        <dbReference type="Proteomes" id="UP001319865"/>
    </source>
</evidence>
<feature type="transmembrane region" description="Helical" evidence="1">
    <location>
        <begin position="45"/>
        <end position="64"/>
    </location>
</feature>
<reference evidence="2 3" key="2">
    <citation type="journal article" date="2022" name="Microorganisms">
        <title>Complete Genome Sequences of Two Flavobacterium ammonificans Strains and a Flavobacterium ammoniigenes Strain of Ammonifying Bacterioplankton Isolated from Surface River Water.</title>
        <authorList>
            <person name="Suda W."/>
            <person name="Ogata Y."/>
            <person name="Shindo C."/>
            <person name="Watanabe K."/>
        </authorList>
    </citation>
    <scope>NUCLEOTIDE SEQUENCE [LARGE SCALE GENOMIC DNA]</scope>
    <source>
        <strain evidence="2 3">GENT11</strain>
    </source>
</reference>
<dbReference type="EMBL" id="AP025183">
    <property type="protein sequence ID" value="BDB52760.1"/>
    <property type="molecule type" value="Genomic_DNA"/>
</dbReference>
<reference evidence="2 3" key="1">
    <citation type="journal article" date="2022" name="Int. J. Syst. Evol. Microbiol.">
        <title>Flavobacterium ammonificans sp. nov. and Flavobacterium ammoniigenes sp. nov., ammonifying bacteria isolated from surface river water.</title>
        <authorList>
            <person name="Watanabe K."/>
            <person name="Kitamura T."/>
            <person name="Ogata Y."/>
            <person name="Shindo C."/>
            <person name="Suda W."/>
        </authorList>
    </citation>
    <scope>NUCLEOTIDE SEQUENCE [LARGE SCALE GENOMIC DNA]</scope>
    <source>
        <strain evidence="2 3">GENT11</strain>
    </source>
</reference>
<accession>A0ABN6KUL4</accession>
<name>A0ABN6KUL4_9FLAO</name>
<sequence>MEQNKIENQIKKKLNDRTIQPSAASWDRLDAMLNSTENEKAKPNYNWLAIAAAVVVFFGLGILYTTTSTSTTQIDDSIAVATVAESKNDSVTATPIATIAVEKTFPILTQNESNKINTKTIISEEKSNQELEPIQKIVTQEIVTNSKATSPTTYKYMSPEALLNEIETGQKTTNPTRNTVSKNKIKINAATLLTGVEKELDSVYRETTLDKLNKNYNRIKSVIANRNFE</sequence>